<feature type="active site" description="Proton acceptor; specific for (R)-substrate epimerization" evidence="5">
    <location>
        <position position="155"/>
    </location>
</feature>
<evidence type="ECO:0000256" key="3">
    <source>
        <dbReference type="ARBA" id="ARBA00022842"/>
    </source>
</evidence>
<dbReference type="EMBL" id="QGDO01000002">
    <property type="protein sequence ID" value="PWJ43341.1"/>
    <property type="molecule type" value="Genomic_DNA"/>
</dbReference>
<dbReference type="InterPro" id="IPR013342">
    <property type="entry name" value="Mandelate_racemase_C"/>
</dbReference>
<dbReference type="Gene3D" id="3.30.390.10">
    <property type="entry name" value="Enolase-like, N-terminal domain"/>
    <property type="match status" value="1"/>
</dbReference>
<dbReference type="AlphaFoldDB" id="A0A315ZCR6"/>
<dbReference type="SMART" id="SM00922">
    <property type="entry name" value="MR_MLE"/>
    <property type="match status" value="1"/>
</dbReference>
<keyword evidence="3 6" id="KW-0460">Magnesium</keyword>
<gene>
    <name evidence="9" type="ORF">BC781_102898</name>
</gene>
<sequence length="339" mass="37942">MMKLKIYPYDLQLKHTFKIAHDQRDVQKSVIVALSDGTYTGYGEATANKFYGVSQEQIINSIENIEEKLAKVEDLSPALFHQQISQWLDGQSFPICALDEAYLDFYGKKHQKKTYQLWGLELNQLPLSNYTIGIGSIDEMVSKMKEVPNPIYKIKLGTKEDIEIVRALREHTDAIFRVDANCAWSVEESIENSKVLKDLGVELIEQPMHPSNVEGMREVYQHSHLPLLADESCIVESDVEKCVGQFHAINIKLTKCGGPTVALRMIEKARQLGLKVMVGCMTESSVGISAIAQLLPLLDYVDMDGALLLKNDPAKGVSVMDGKVHFPEVFGNGVELELN</sequence>
<keyword evidence="10" id="KW-1185">Reference proteome</keyword>
<dbReference type="Gene3D" id="3.20.20.120">
    <property type="entry name" value="Enolase-like C-terminal domain"/>
    <property type="match status" value="1"/>
</dbReference>
<protein>
    <recommendedName>
        <fullName evidence="7">Dipeptide epimerase</fullName>
        <ecNumber evidence="7">5.1.1.-</ecNumber>
    </recommendedName>
</protein>
<dbReference type="SUPFAM" id="SSF51604">
    <property type="entry name" value="Enolase C-terminal domain-like"/>
    <property type="match status" value="1"/>
</dbReference>
<feature type="binding site" evidence="6">
    <location>
        <position position="179"/>
    </location>
    <ligand>
        <name>Mg(2+)</name>
        <dbReference type="ChEBI" id="CHEBI:18420"/>
    </ligand>
</feature>
<comment type="similarity">
    <text evidence="1 7">Belongs to the mandelate racemase/muconate lactonizing enzyme family.</text>
</comment>
<evidence type="ECO:0000259" key="8">
    <source>
        <dbReference type="SMART" id="SM00922"/>
    </source>
</evidence>
<proteinExistence type="inferred from homology"/>
<accession>A0A315ZCR6</accession>
<dbReference type="GO" id="GO:0000287">
    <property type="term" value="F:magnesium ion binding"/>
    <property type="evidence" value="ECO:0007669"/>
    <property type="project" value="UniProtKB-ARBA"/>
</dbReference>
<evidence type="ECO:0000256" key="5">
    <source>
        <dbReference type="PIRSR" id="PIRSR634603-1"/>
    </source>
</evidence>
<comment type="caution">
    <text evidence="9">The sequence shown here is derived from an EMBL/GenBank/DDBJ whole genome shotgun (WGS) entry which is preliminary data.</text>
</comment>
<dbReference type="Pfam" id="PF13378">
    <property type="entry name" value="MR_MLE_C"/>
    <property type="match status" value="1"/>
</dbReference>
<dbReference type="InterPro" id="IPR034603">
    <property type="entry name" value="Dipeptide_epimerase"/>
</dbReference>
<evidence type="ECO:0000256" key="2">
    <source>
        <dbReference type="ARBA" id="ARBA00022723"/>
    </source>
</evidence>
<dbReference type="Proteomes" id="UP000245535">
    <property type="component" value="Unassembled WGS sequence"/>
</dbReference>
<dbReference type="InterPro" id="IPR029017">
    <property type="entry name" value="Enolase-like_N"/>
</dbReference>
<dbReference type="CDD" id="cd03319">
    <property type="entry name" value="L-Ala-DL-Glu_epimerase"/>
    <property type="match status" value="1"/>
</dbReference>
<dbReference type="EC" id="5.1.1.-" evidence="7"/>
<evidence type="ECO:0000313" key="9">
    <source>
        <dbReference type="EMBL" id="PWJ43341.1"/>
    </source>
</evidence>
<feature type="domain" description="Mandelate racemase/muconate lactonizing enzyme C-terminal" evidence="8">
    <location>
        <begin position="137"/>
        <end position="226"/>
    </location>
</feature>
<name>A0A315ZCR6_SEDFL</name>
<evidence type="ECO:0000256" key="7">
    <source>
        <dbReference type="RuleBase" id="RU366006"/>
    </source>
</evidence>
<dbReference type="PANTHER" id="PTHR48080:SF3">
    <property type="entry name" value="ENOLASE SUPERFAMILY MEMBER DDB_G0284701"/>
    <property type="match status" value="1"/>
</dbReference>
<evidence type="ECO:0000313" key="10">
    <source>
        <dbReference type="Proteomes" id="UP000245535"/>
    </source>
</evidence>
<dbReference type="SUPFAM" id="SSF54826">
    <property type="entry name" value="Enolase N-terminal domain-like"/>
    <property type="match status" value="1"/>
</dbReference>
<dbReference type="GO" id="GO:0016855">
    <property type="term" value="F:racemase and epimerase activity, acting on amino acids and derivatives"/>
    <property type="evidence" value="ECO:0007669"/>
    <property type="project" value="UniProtKB-UniRule"/>
</dbReference>
<evidence type="ECO:0000256" key="4">
    <source>
        <dbReference type="ARBA" id="ARBA00023235"/>
    </source>
</evidence>
<reference evidence="9 10" key="1">
    <citation type="submission" date="2018-03" db="EMBL/GenBank/DDBJ databases">
        <title>Genomic Encyclopedia of Archaeal and Bacterial Type Strains, Phase II (KMG-II): from individual species to whole genera.</title>
        <authorList>
            <person name="Goeker M."/>
        </authorList>
    </citation>
    <scope>NUCLEOTIDE SEQUENCE [LARGE SCALE GENOMIC DNA]</scope>
    <source>
        <strain evidence="9 10">DSM 28229</strain>
    </source>
</reference>
<dbReference type="SFLD" id="SFLDG00180">
    <property type="entry name" value="muconate_cycloisomerase"/>
    <property type="match status" value="1"/>
</dbReference>
<keyword evidence="4 7" id="KW-0413">Isomerase</keyword>
<comment type="cofactor">
    <cofactor evidence="6 7">
        <name>Mg(2+)</name>
        <dbReference type="ChEBI" id="CHEBI:18420"/>
    </cofactor>
    <text evidence="6 7">Binds 1 Mg(2+) ion per subunit.</text>
</comment>
<dbReference type="PANTHER" id="PTHR48080">
    <property type="entry name" value="D-GALACTONATE DEHYDRATASE-RELATED"/>
    <property type="match status" value="1"/>
</dbReference>
<dbReference type="RefSeq" id="WP_317047236.1">
    <property type="nucleotide sequence ID" value="NZ_QGDO01000002.1"/>
</dbReference>
<dbReference type="InterPro" id="IPR034593">
    <property type="entry name" value="DgoD-like"/>
</dbReference>
<dbReference type="SFLD" id="SFLDS00001">
    <property type="entry name" value="Enolase"/>
    <property type="match status" value="1"/>
</dbReference>
<feature type="active site" description="Proton acceptor; specific for (S)-substrate epimerization" evidence="5">
    <location>
        <position position="252"/>
    </location>
</feature>
<feature type="binding site" evidence="6">
    <location>
        <position position="230"/>
    </location>
    <ligand>
        <name>Mg(2+)</name>
        <dbReference type="ChEBI" id="CHEBI:18420"/>
    </ligand>
</feature>
<evidence type="ECO:0000256" key="6">
    <source>
        <dbReference type="PIRSR" id="PIRSR634603-3"/>
    </source>
</evidence>
<dbReference type="InterPro" id="IPR029065">
    <property type="entry name" value="Enolase_C-like"/>
</dbReference>
<organism evidence="9 10">
    <name type="scientific">Sediminitomix flava</name>
    <dbReference type="NCBI Taxonomy" id="379075"/>
    <lineage>
        <taxon>Bacteria</taxon>
        <taxon>Pseudomonadati</taxon>
        <taxon>Bacteroidota</taxon>
        <taxon>Cytophagia</taxon>
        <taxon>Cytophagales</taxon>
        <taxon>Flammeovirgaceae</taxon>
        <taxon>Sediminitomix</taxon>
    </lineage>
</organism>
<feature type="binding site" evidence="6">
    <location>
        <position position="205"/>
    </location>
    <ligand>
        <name>Mg(2+)</name>
        <dbReference type="ChEBI" id="CHEBI:18420"/>
    </ligand>
</feature>
<dbReference type="InterPro" id="IPR036849">
    <property type="entry name" value="Enolase-like_C_sf"/>
</dbReference>
<evidence type="ECO:0000256" key="1">
    <source>
        <dbReference type="ARBA" id="ARBA00008031"/>
    </source>
</evidence>
<keyword evidence="2 6" id="KW-0479">Metal-binding</keyword>